<evidence type="ECO:0000313" key="1">
    <source>
        <dbReference type="EMBL" id="HAS8538288.1"/>
    </source>
</evidence>
<organism evidence="1">
    <name type="scientific">Vibrio vulnificus</name>
    <dbReference type="NCBI Taxonomy" id="672"/>
    <lineage>
        <taxon>Bacteria</taxon>
        <taxon>Pseudomonadati</taxon>
        <taxon>Pseudomonadota</taxon>
        <taxon>Gammaproteobacteria</taxon>
        <taxon>Vibrionales</taxon>
        <taxon>Vibrionaceae</taxon>
        <taxon>Vibrio</taxon>
    </lineage>
</organism>
<accession>A0A8H9MYA1</accession>
<name>A0A8H9MYA1_VIBVL</name>
<gene>
    <name evidence="1" type="ORF">I7730_00550</name>
</gene>
<proteinExistence type="predicted"/>
<dbReference type="EMBL" id="DACRBY010000001">
    <property type="protein sequence ID" value="HAS8538288.1"/>
    <property type="molecule type" value="Genomic_DNA"/>
</dbReference>
<comment type="caution">
    <text evidence="1">The sequence shown here is derived from an EMBL/GenBank/DDBJ whole genome shotgun (WGS) entry which is preliminary data.</text>
</comment>
<reference evidence="1" key="1">
    <citation type="journal article" date="2018" name="Genome Biol.">
        <title>SKESA: strategic k-mer extension for scrupulous assemblies.</title>
        <authorList>
            <person name="Souvorov A."/>
            <person name="Agarwala R."/>
            <person name="Lipman D.J."/>
        </authorList>
    </citation>
    <scope>NUCLEOTIDE SEQUENCE</scope>
    <source>
        <strain evidence="1">BCW_3452</strain>
    </source>
</reference>
<dbReference type="Proteomes" id="UP000863257">
    <property type="component" value="Unassembled WGS sequence"/>
</dbReference>
<protein>
    <submittedName>
        <fullName evidence="1">Uncharacterized protein</fullName>
    </submittedName>
</protein>
<dbReference type="AlphaFoldDB" id="A0A8H9MYA1"/>
<reference evidence="1" key="2">
    <citation type="submission" date="2019-01" db="EMBL/GenBank/DDBJ databases">
        <authorList>
            <consortium name="NCBI Pathogen Detection Project"/>
        </authorList>
    </citation>
    <scope>NUCLEOTIDE SEQUENCE</scope>
    <source>
        <strain evidence="1">BCW_3452</strain>
    </source>
</reference>
<sequence length="182" mass="21173">MCNNIDLYRLKALYFASEFQSKNTEDNSIQDSLVKQAADFGFYIRNGFVNAHIEDPKALIEKLNQQFKGSPFQMVFQCGEQIQIQFPSTQVFELVLARELLELKSYITTQYALEILTPNKVARLRHKGNSERYRIFEKVTPKLKAYPINRKMRLALEYLKISSPLEKYITDQVFSSALTSQQ</sequence>